<reference evidence="3 4" key="1">
    <citation type="submission" date="2014-06" db="EMBL/GenBank/DDBJ databases">
        <authorList>
            <person name="Swart Estienne"/>
        </authorList>
    </citation>
    <scope>NUCLEOTIDE SEQUENCE [LARGE SCALE GENOMIC DNA]</scope>
    <source>
        <strain evidence="3 4">130c</strain>
    </source>
</reference>
<evidence type="ECO:0000313" key="3">
    <source>
        <dbReference type="EMBL" id="CDW89097.1"/>
    </source>
</evidence>
<feature type="compositionally biased region" description="Polar residues" evidence="2">
    <location>
        <begin position="62"/>
        <end position="83"/>
    </location>
</feature>
<dbReference type="AlphaFoldDB" id="A0A078B716"/>
<evidence type="ECO:0000256" key="1">
    <source>
        <dbReference type="SAM" id="Coils"/>
    </source>
</evidence>
<dbReference type="Proteomes" id="UP000039865">
    <property type="component" value="Unassembled WGS sequence"/>
</dbReference>
<feature type="region of interest" description="Disordered" evidence="2">
    <location>
        <begin position="62"/>
        <end position="88"/>
    </location>
</feature>
<protein>
    <submittedName>
        <fullName evidence="3">Uncharacterized protein</fullName>
    </submittedName>
</protein>
<keyword evidence="4" id="KW-1185">Reference proteome</keyword>
<feature type="coiled-coil region" evidence="1">
    <location>
        <begin position="121"/>
        <end position="182"/>
    </location>
</feature>
<gene>
    <name evidence="3" type="primary">Contig6296.g6740</name>
    <name evidence="3" type="ORF">STYLEM_18226</name>
</gene>
<evidence type="ECO:0000313" key="4">
    <source>
        <dbReference type="Proteomes" id="UP000039865"/>
    </source>
</evidence>
<organism evidence="3 4">
    <name type="scientific">Stylonychia lemnae</name>
    <name type="common">Ciliate</name>
    <dbReference type="NCBI Taxonomy" id="5949"/>
    <lineage>
        <taxon>Eukaryota</taxon>
        <taxon>Sar</taxon>
        <taxon>Alveolata</taxon>
        <taxon>Ciliophora</taxon>
        <taxon>Intramacronucleata</taxon>
        <taxon>Spirotrichea</taxon>
        <taxon>Stichotrichia</taxon>
        <taxon>Sporadotrichida</taxon>
        <taxon>Oxytrichidae</taxon>
        <taxon>Stylonychinae</taxon>
        <taxon>Stylonychia</taxon>
    </lineage>
</organism>
<dbReference type="EMBL" id="CCKQ01017226">
    <property type="protein sequence ID" value="CDW89097.1"/>
    <property type="molecule type" value="Genomic_DNA"/>
</dbReference>
<sequence>MNNSSHYQKLGRQGQRECNNNYLNYIELKRNDKRTGPVRAKHPANLTANYPIHHEVYTSQRQHYNQHNQPSSLPRDVPSNTAKSLEKSKKKTFSLIELMAKTKQQLTFEINAPDHHKISLMNQIETMINDLNNQIVNISEDLGKSRQGISINIDSKRTKRKVRRLDEQVNDIIQKVQQLTLDERSTGTDKSRTQLKVNNFQVYNDNSSLSTNLSSQIRKPTLLDPQHIQHDMRSLSRPRHEYGSNPMSTHYAARQEMFYHNNNQSIGSLGNENYPSIHSSHNLSQIQKSKSELQKKQHPNRYQQLFNQNDETWKKLQELINIGTDSAINLNLLNTSGSQEDKSNAGPAIKIPDRFDNASVNQSSNFNQPSQQIKIKDYLDQQAQPKNSATNSLPTIQKESTVEIEQLRNQIKEVMQITKDQGHQTSLKMQTLEHQSSQLEFQLTKVAQEQSKMTENFQQLENRYKDIIKENQAIKNELLDLRKNRQIITKVTPDSSFNLPLNRTNINETVAGHKQTESDFFTPNKTRDTERTIKRDHYNISTGNCDKPLINDQYLHYSNANNLSMFSQEKTMPSTIQNTETNHQVKLNGKLSLNQNTSSYYAAPFHSKLNSAYDKSGGVQIQQHNNANNNDRHLADYRFNKYSQQQQYVL</sequence>
<name>A0A078B716_STYLE</name>
<proteinExistence type="predicted"/>
<evidence type="ECO:0000256" key="2">
    <source>
        <dbReference type="SAM" id="MobiDB-lite"/>
    </source>
</evidence>
<dbReference type="InParanoid" id="A0A078B716"/>
<feature type="coiled-coil region" evidence="1">
    <location>
        <begin position="443"/>
        <end position="484"/>
    </location>
</feature>
<keyword evidence="1" id="KW-0175">Coiled coil</keyword>
<accession>A0A078B716</accession>